<organism evidence="10">
    <name type="scientific">marine metagenome</name>
    <dbReference type="NCBI Taxonomy" id="408172"/>
    <lineage>
        <taxon>unclassified sequences</taxon>
        <taxon>metagenomes</taxon>
        <taxon>ecological metagenomes</taxon>
    </lineage>
</organism>
<reference evidence="10" key="1">
    <citation type="submission" date="2018-05" db="EMBL/GenBank/DDBJ databases">
        <authorList>
            <person name="Lanie J.A."/>
            <person name="Ng W.-L."/>
            <person name="Kazmierczak K.M."/>
            <person name="Andrzejewski T.M."/>
            <person name="Davidsen T.M."/>
            <person name="Wayne K.J."/>
            <person name="Tettelin H."/>
            <person name="Glass J.I."/>
            <person name="Rusch D."/>
            <person name="Podicherti R."/>
            <person name="Tsui H.-C.T."/>
            <person name="Winkler M.E."/>
        </authorList>
    </citation>
    <scope>NUCLEOTIDE SEQUENCE</scope>
</reference>
<proteinExistence type="predicted"/>
<evidence type="ECO:0000313" key="10">
    <source>
        <dbReference type="EMBL" id="SVC56953.1"/>
    </source>
</evidence>
<dbReference type="InterPro" id="IPR055348">
    <property type="entry name" value="DctQ"/>
</dbReference>
<evidence type="ECO:0000256" key="8">
    <source>
        <dbReference type="SAM" id="Phobius"/>
    </source>
</evidence>
<evidence type="ECO:0000256" key="1">
    <source>
        <dbReference type="ARBA" id="ARBA00004429"/>
    </source>
</evidence>
<dbReference type="AlphaFoldDB" id="A0A382N717"/>
<dbReference type="GO" id="GO:0022857">
    <property type="term" value="F:transmembrane transporter activity"/>
    <property type="evidence" value="ECO:0007669"/>
    <property type="project" value="TreeGrafter"/>
</dbReference>
<gene>
    <name evidence="10" type="ORF">METZ01_LOCUS309807</name>
</gene>
<dbReference type="EMBL" id="UINC01098435">
    <property type="protein sequence ID" value="SVC56953.1"/>
    <property type="molecule type" value="Genomic_DNA"/>
</dbReference>
<accession>A0A382N717</accession>
<evidence type="ECO:0000256" key="3">
    <source>
        <dbReference type="ARBA" id="ARBA00022475"/>
    </source>
</evidence>
<evidence type="ECO:0000259" key="9">
    <source>
        <dbReference type="Pfam" id="PF04290"/>
    </source>
</evidence>
<feature type="domain" description="Tripartite ATP-independent periplasmic transporters DctQ component" evidence="9">
    <location>
        <begin position="37"/>
        <end position="168"/>
    </location>
</feature>
<evidence type="ECO:0000256" key="4">
    <source>
        <dbReference type="ARBA" id="ARBA00022519"/>
    </source>
</evidence>
<comment type="subcellular location">
    <subcellularLocation>
        <location evidence="1">Cell inner membrane</location>
        <topology evidence="1">Multi-pass membrane protein</topology>
    </subcellularLocation>
</comment>
<keyword evidence="7 8" id="KW-0472">Membrane</keyword>
<dbReference type="GO" id="GO:0015740">
    <property type="term" value="P:C4-dicarboxylate transport"/>
    <property type="evidence" value="ECO:0007669"/>
    <property type="project" value="TreeGrafter"/>
</dbReference>
<name>A0A382N717_9ZZZZ</name>
<dbReference type="GO" id="GO:0005886">
    <property type="term" value="C:plasma membrane"/>
    <property type="evidence" value="ECO:0007669"/>
    <property type="project" value="UniProtKB-SubCell"/>
</dbReference>
<sequence length="177" mass="19323">MAVKSEPARNVTHAIDLIDRVVRFVAFWIGGIFLLALTVITVIDVTLRSAFNSPIFGGQDIAQLFMIMVVCCSIAYSGRSGGQVAVELFDSFGSKRGMQWISIIIKLISAVMLGVLSWHLVISGFDAHEFGEATLTLEISFGPFFVILAAGIALYLLVLVAEVYLLIQGRSTKYESE</sequence>
<feature type="transmembrane region" description="Helical" evidence="8">
    <location>
        <begin position="100"/>
        <end position="121"/>
    </location>
</feature>
<keyword evidence="2" id="KW-0813">Transport</keyword>
<dbReference type="Pfam" id="PF04290">
    <property type="entry name" value="DctQ"/>
    <property type="match status" value="1"/>
</dbReference>
<dbReference type="PANTHER" id="PTHR35011">
    <property type="entry name" value="2,3-DIKETO-L-GULONATE TRAP TRANSPORTER SMALL PERMEASE PROTEIN YIAM"/>
    <property type="match status" value="1"/>
</dbReference>
<protein>
    <recommendedName>
        <fullName evidence="9">Tripartite ATP-independent periplasmic transporters DctQ component domain-containing protein</fullName>
    </recommendedName>
</protein>
<keyword evidence="4" id="KW-0997">Cell inner membrane</keyword>
<feature type="transmembrane region" description="Helical" evidence="8">
    <location>
        <begin position="21"/>
        <end position="41"/>
    </location>
</feature>
<dbReference type="InterPro" id="IPR007387">
    <property type="entry name" value="TRAP_DctQ"/>
</dbReference>
<evidence type="ECO:0000256" key="6">
    <source>
        <dbReference type="ARBA" id="ARBA00022989"/>
    </source>
</evidence>
<dbReference type="PANTHER" id="PTHR35011:SF10">
    <property type="entry name" value="TRAP TRANSPORTER SMALL PERMEASE PROTEIN"/>
    <property type="match status" value="1"/>
</dbReference>
<keyword evidence="3" id="KW-1003">Cell membrane</keyword>
<feature type="transmembrane region" description="Helical" evidence="8">
    <location>
        <begin position="61"/>
        <end position="79"/>
    </location>
</feature>
<evidence type="ECO:0000256" key="7">
    <source>
        <dbReference type="ARBA" id="ARBA00023136"/>
    </source>
</evidence>
<feature type="transmembrane region" description="Helical" evidence="8">
    <location>
        <begin position="141"/>
        <end position="167"/>
    </location>
</feature>
<evidence type="ECO:0000256" key="2">
    <source>
        <dbReference type="ARBA" id="ARBA00022448"/>
    </source>
</evidence>
<evidence type="ECO:0000256" key="5">
    <source>
        <dbReference type="ARBA" id="ARBA00022692"/>
    </source>
</evidence>
<keyword evidence="5 8" id="KW-0812">Transmembrane</keyword>
<keyword evidence="6 8" id="KW-1133">Transmembrane helix</keyword>